<sequence>MSSSLSQTYTTWITEILTEEGYGELLEGGPTPVQAMDYARHRVVAVVTDLPRQSLASEPGFQNIAFWNRYASFREMHDDVIQFLDSVDTEAAAAVDTYNEYGTSYDGYQQGPHYGTGWY</sequence>
<evidence type="ECO:0000313" key="2">
    <source>
        <dbReference type="Proteomes" id="UP000827549"/>
    </source>
</evidence>
<gene>
    <name evidence="1" type="ORF">LOC62_02G003107</name>
</gene>
<dbReference type="EMBL" id="CP086715">
    <property type="protein sequence ID" value="WOO79582.1"/>
    <property type="molecule type" value="Genomic_DNA"/>
</dbReference>
<dbReference type="GeneID" id="87806353"/>
<keyword evidence="2" id="KW-1185">Reference proteome</keyword>
<protein>
    <submittedName>
        <fullName evidence="1">Uncharacterized protein</fullName>
    </submittedName>
</protein>
<proteinExistence type="predicted"/>
<accession>A0AAF0Y3X4</accession>
<organism evidence="1 2">
    <name type="scientific">Vanrija pseudolonga</name>
    <dbReference type="NCBI Taxonomy" id="143232"/>
    <lineage>
        <taxon>Eukaryota</taxon>
        <taxon>Fungi</taxon>
        <taxon>Dikarya</taxon>
        <taxon>Basidiomycota</taxon>
        <taxon>Agaricomycotina</taxon>
        <taxon>Tremellomycetes</taxon>
        <taxon>Trichosporonales</taxon>
        <taxon>Trichosporonaceae</taxon>
        <taxon>Vanrija</taxon>
    </lineage>
</organism>
<reference evidence="1" key="1">
    <citation type="submission" date="2023-10" db="EMBL/GenBank/DDBJ databases">
        <authorList>
            <person name="Noh H."/>
        </authorList>
    </citation>
    <scope>NUCLEOTIDE SEQUENCE</scope>
    <source>
        <strain evidence="1">DUCC4014</strain>
    </source>
</reference>
<dbReference type="Proteomes" id="UP000827549">
    <property type="component" value="Chromosome 2"/>
</dbReference>
<dbReference type="RefSeq" id="XP_062625614.1">
    <property type="nucleotide sequence ID" value="XM_062769630.1"/>
</dbReference>
<dbReference type="AlphaFoldDB" id="A0AAF0Y3X4"/>
<name>A0AAF0Y3X4_9TREE</name>
<evidence type="ECO:0000313" key="1">
    <source>
        <dbReference type="EMBL" id="WOO79582.1"/>
    </source>
</evidence>